<dbReference type="PANTHER" id="PTHR10472:SF5">
    <property type="entry name" value="D-AMINOACYL-TRNA DEACYLASE 1"/>
    <property type="match status" value="1"/>
</dbReference>
<dbReference type="SUPFAM" id="SSF69500">
    <property type="entry name" value="DTD-like"/>
    <property type="match status" value="1"/>
</dbReference>
<dbReference type="KEGG" id="thyd:TTHT_0905"/>
<comment type="subunit">
    <text evidence="2">Homodimer.</text>
</comment>
<dbReference type="AlphaFoldDB" id="A0A7R6SYE0"/>
<keyword evidence="2" id="KW-0963">Cytoplasm</keyword>
<comment type="catalytic activity">
    <reaction evidence="2">
        <text>glycyl-tRNA(Ala) + H2O = tRNA(Ala) + glycine + H(+)</text>
        <dbReference type="Rhea" id="RHEA:53744"/>
        <dbReference type="Rhea" id="RHEA-COMP:9657"/>
        <dbReference type="Rhea" id="RHEA-COMP:13640"/>
        <dbReference type="ChEBI" id="CHEBI:15377"/>
        <dbReference type="ChEBI" id="CHEBI:15378"/>
        <dbReference type="ChEBI" id="CHEBI:57305"/>
        <dbReference type="ChEBI" id="CHEBI:78442"/>
        <dbReference type="ChEBI" id="CHEBI:78522"/>
    </reaction>
</comment>
<sequence length="148" mass="16740">MKAVIQRVKKANVEINGKIVGEIDKGIVILVGFEKSDVEKIDEKIKYIAEKIVNLRIFEDKEGKMNLSIKDVEGSLLVVSNFTIAASVKKGRRPSFDNALSGDKARVFYERFVDFLKRLNIKVETGEFQAYMKVNLINDGPVTFIVEK</sequence>
<evidence type="ECO:0000256" key="2">
    <source>
        <dbReference type="HAMAP-Rule" id="MF_00518"/>
    </source>
</evidence>
<dbReference type="GO" id="GO:0051500">
    <property type="term" value="F:D-tyrosyl-tRNA(Tyr) deacylase activity"/>
    <property type="evidence" value="ECO:0007669"/>
    <property type="project" value="TreeGrafter"/>
</dbReference>
<dbReference type="Pfam" id="PF02580">
    <property type="entry name" value="Tyr_Deacylase"/>
    <property type="match status" value="1"/>
</dbReference>
<name>A0A7R6SYE0_9BACT</name>
<dbReference type="EMBL" id="AP017470">
    <property type="protein sequence ID" value="BBB32461.1"/>
    <property type="molecule type" value="Genomic_DNA"/>
</dbReference>
<comment type="function">
    <text evidence="2">An aminoacyl-tRNA editing enzyme that deacylates mischarged D-aminoacyl-tRNAs. Also deacylates mischarged glycyl-tRNA(Ala), protecting cells against glycine mischarging by AlaRS. Acts via tRNA-based rather than protein-based catalysis; rejects L-amino acids rather than detecting D-amino acids in the active site. By recycling D-aminoacyl-tRNA to D-amino acids and free tRNA molecules, this enzyme counteracts the toxicity associated with the formation of D-aminoacyl-tRNA entities in vivo and helps enforce protein L-homochirality.</text>
</comment>
<gene>
    <name evidence="2 3" type="primary">dtd</name>
    <name evidence="3" type="ORF">TTHT_0905</name>
</gene>
<evidence type="ECO:0000313" key="4">
    <source>
        <dbReference type="Proteomes" id="UP000595564"/>
    </source>
</evidence>
<accession>A0A7R6SYE0</accession>
<keyword evidence="2" id="KW-0694">RNA-binding</keyword>
<protein>
    <recommendedName>
        <fullName evidence="2">D-aminoacyl-tRNA deacylase</fullName>
        <shortName evidence="2">DTD</shortName>
        <ecNumber evidence="2">3.1.1.96</ecNumber>
    </recommendedName>
    <alternativeName>
        <fullName evidence="2">Gly-tRNA(Ala) deacylase</fullName>
        <ecNumber evidence="2">3.1.1.-</ecNumber>
    </alternativeName>
</protein>
<keyword evidence="2" id="KW-0820">tRNA-binding</keyword>
<organism evidence="3 4">
    <name type="scientific">Thermotomaculum hydrothermale</name>
    <dbReference type="NCBI Taxonomy" id="981385"/>
    <lineage>
        <taxon>Bacteria</taxon>
        <taxon>Pseudomonadati</taxon>
        <taxon>Acidobacteriota</taxon>
        <taxon>Holophagae</taxon>
        <taxon>Thermotomaculales</taxon>
        <taxon>Thermotomaculaceae</taxon>
        <taxon>Thermotomaculum</taxon>
    </lineage>
</organism>
<dbReference type="HAMAP" id="MF_00518">
    <property type="entry name" value="Deacylase_Dtd"/>
    <property type="match status" value="1"/>
</dbReference>
<dbReference type="GO" id="GO:0106026">
    <property type="term" value="F:Gly-tRNA(Ala) deacylase activity"/>
    <property type="evidence" value="ECO:0007669"/>
    <property type="project" value="UniProtKB-UniRule"/>
</dbReference>
<keyword evidence="2" id="KW-0378">Hydrolase</keyword>
<dbReference type="GO" id="GO:0000049">
    <property type="term" value="F:tRNA binding"/>
    <property type="evidence" value="ECO:0007669"/>
    <property type="project" value="UniProtKB-UniRule"/>
</dbReference>
<dbReference type="Proteomes" id="UP000595564">
    <property type="component" value="Chromosome"/>
</dbReference>
<dbReference type="EC" id="3.1.1.-" evidence="2"/>
<comment type="subcellular location">
    <subcellularLocation>
        <location evidence="2">Cytoplasm</location>
    </subcellularLocation>
</comment>
<dbReference type="PANTHER" id="PTHR10472">
    <property type="entry name" value="D-TYROSYL-TRNA TYR DEACYLASE"/>
    <property type="match status" value="1"/>
</dbReference>
<dbReference type="Gene3D" id="3.50.80.10">
    <property type="entry name" value="D-tyrosyl-tRNA(Tyr) deacylase"/>
    <property type="match status" value="1"/>
</dbReference>
<comment type="similarity">
    <text evidence="1 2">Belongs to the DTD family.</text>
</comment>
<dbReference type="GO" id="GO:0005737">
    <property type="term" value="C:cytoplasm"/>
    <property type="evidence" value="ECO:0007669"/>
    <property type="project" value="UniProtKB-SubCell"/>
</dbReference>
<proteinExistence type="inferred from homology"/>
<dbReference type="NCBIfam" id="TIGR00256">
    <property type="entry name" value="D-aminoacyl-tRNA deacylase"/>
    <property type="match status" value="1"/>
</dbReference>
<dbReference type="FunFam" id="3.50.80.10:FF:000001">
    <property type="entry name" value="D-aminoacyl-tRNA deacylase"/>
    <property type="match status" value="1"/>
</dbReference>
<dbReference type="RefSeq" id="WP_201328812.1">
    <property type="nucleotide sequence ID" value="NZ_AP017470.1"/>
</dbReference>
<dbReference type="GO" id="GO:0043908">
    <property type="term" value="F:Ser(Gly)-tRNA(Ala) hydrolase activity"/>
    <property type="evidence" value="ECO:0007669"/>
    <property type="project" value="UniProtKB-UniRule"/>
</dbReference>
<reference evidence="3 4" key="1">
    <citation type="journal article" date="2012" name="Extremophiles">
        <title>Thermotomaculum hydrothermale gen. nov., sp. nov., a novel heterotrophic thermophile within the phylum Acidobacteria from a deep-sea hydrothermal vent chimney in the Southern Okinawa Trough.</title>
        <authorList>
            <person name="Izumi H."/>
            <person name="Nunoura T."/>
            <person name="Miyazaki M."/>
            <person name="Mino S."/>
            <person name="Toki T."/>
            <person name="Takai K."/>
            <person name="Sako Y."/>
            <person name="Sawabe T."/>
            <person name="Nakagawa S."/>
        </authorList>
    </citation>
    <scope>NUCLEOTIDE SEQUENCE [LARGE SCALE GENOMIC DNA]</scope>
    <source>
        <strain evidence="3 4">AC55</strain>
    </source>
</reference>
<comment type="domain">
    <text evidence="2">A Gly-cisPro motif from one monomer fits into the active site of the other monomer to allow specific chiral rejection of L-amino acids.</text>
</comment>
<evidence type="ECO:0000256" key="1">
    <source>
        <dbReference type="ARBA" id="ARBA00009673"/>
    </source>
</evidence>
<dbReference type="GO" id="GO:0019478">
    <property type="term" value="P:D-amino acid catabolic process"/>
    <property type="evidence" value="ECO:0007669"/>
    <property type="project" value="UniProtKB-UniRule"/>
</dbReference>
<evidence type="ECO:0000313" key="3">
    <source>
        <dbReference type="EMBL" id="BBB32461.1"/>
    </source>
</evidence>
<keyword evidence="4" id="KW-1185">Reference proteome</keyword>
<dbReference type="EC" id="3.1.1.96" evidence="2"/>
<dbReference type="InterPro" id="IPR023509">
    <property type="entry name" value="DTD-like_sf"/>
</dbReference>
<dbReference type="InterPro" id="IPR003732">
    <property type="entry name" value="Daa-tRNA_deacyls_DTD"/>
</dbReference>
<comment type="catalytic activity">
    <reaction evidence="2">
        <text>a D-aminoacyl-tRNA + H2O = a tRNA + a D-alpha-amino acid + H(+)</text>
        <dbReference type="Rhea" id="RHEA:13953"/>
        <dbReference type="Rhea" id="RHEA-COMP:10123"/>
        <dbReference type="Rhea" id="RHEA-COMP:10124"/>
        <dbReference type="ChEBI" id="CHEBI:15377"/>
        <dbReference type="ChEBI" id="CHEBI:15378"/>
        <dbReference type="ChEBI" id="CHEBI:59871"/>
        <dbReference type="ChEBI" id="CHEBI:78442"/>
        <dbReference type="ChEBI" id="CHEBI:79333"/>
        <dbReference type="EC" id="3.1.1.96"/>
    </reaction>
</comment>
<feature type="short sequence motif" description="Gly-cisPro motif, important for rejection of L-amino acids" evidence="2">
    <location>
        <begin position="140"/>
        <end position="141"/>
    </location>
</feature>